<dbReference type="OrthoDB" id="285952at2"/>
<keyword evidence="7" id="KW-0969">Cilium</keyword>
<dbReference type="GO" id="GO:0009425">
    <property type="term" value="C:bacterial-type flagellum basal body"/>
    <property type="evidence" value="ECO:0007669"/>
    <property type="project" value="UniProtKB-SubCell"/>
</dbReference>
<comment type="similarity">
    <text evidence="2 4">Belongs to the FliE family.</text>
</comment>
<dbReference type="RefSeq" id="WP_145353615.1">
    <property type="nucleotide sequence ID" value="NZ_CP036262.1"/>
</dbReference>
<dbReference type="GO" id="GO:0005198">
    <property type="term" value="F:structural molecule activity"/>
    <property type="evidence" value="ECO:0007669"/>
    <property type="project" value="UniProtKB-UniRule"/>
</dbReference>
<keyword evidence="3 4" id="KW-0975">Bacterial flagellum</keyword>
<dbReference type="Pfam" id="PF02049">
    <property type="entry name" value="FliE"/>
    <property type="match status" value="1"/>
</dbReference>
<evidence type="ECO:0000256" key="2">
    <source>
        <dbReference type="ARBA" id="ARBA00009272"/>
    </source>
</evidence>
<proteinExistence type="inferred from homology"/>
<evidence type="ECO:0000256" key="1">
    <source>
        <dbReference type="ARBA" id="ARBA00004117"/>
    </source>
</evidence>
<evidence type="ECO:0000313" key="7">
    <source>
        <dbReference type="EMBL" id="QDS95463.1"/>
    </source>
</evidence>
<dbReference type="GO" id="GO:0071973">
    <property type="term" value="P:bacterial-type flagellum-dependent cell motility"/>
    <property type="evidence" value="ECO:0007669"/>
    <property type="project" value="InterPro"/>
</dbReference>
<dbReference type="EMBL" id="CP036262">
    <property type="protein sequence ID" value="QDS95463.1"/>
    <property type="molecule type" value="Genomic_DNA"/>
</dbReference>
<dbReference type="AlphaFoldDB" id="A0A517MKQ1"/>
<protein>
    <recommendedName>
        <fullName evidence="4 5">Flagellar hook-basal body complex protein FliE</fullName>
    </recommendedName>
</protein>
<feature type="region of interest" description="Disordered" evidence="6">
    <location>
        <begin position="1"/>
        <end position="26"/>
    </location>
</feature>
<dbReference type="KEGG" id="rml:FF011L_42590"/>
<sequence>MQPLRFSSHTPPLPPPPPAAPGFAAGATNPVGNPFLDLVAGKVQEVNTAQQSADQLVHRMLTGEDVNQAEVLTSVQKADMAFRLMLQMRNKLMDAYREVQQIQI</sequence>
<evidence type="ECO:0000313" key="8">
    <source>
        <dbReference type="Proteomes" id="UP000320672"/>
    </source>
</evidence>
<reference evidence="7 8" key="1">
    <citation type="submission" date="2019-02" db="EMBL/GenBank/DDBJ databases">
        <title>Deep-cultivation of Planctomycetes and their phenomic and genomic characterization uncovers novel biology.</title>
        <authorList>
            <person name="Wiegand S."/>
            <person name="Jogler M."/>
            <person name="Boedeker C."/>
            <person name="Pinto D."/>
            <person name="Vollmers J."/>
            <person name="Rivas-Marin E."/>
            <person name="Kohn T."/>
            <person name="Peeters S.H."/>
            <person name="Heuer A."/>
            <person name="Rast P."/>
            <person name="Oberbeckmann S."/>
            <person name="Bunk B."/>
            <person name="Jeske O."/>
            <person name="Meyerdierks A."/>
            <person name="Storesund J.E."/>
            <person name="Kallscheuer N."/>
            <person name="Luecker S."/>
            <person name="Lage O.M."/>
            <person name="Pohl T."/>
            <person name="Merkel B.J."/>
            <person name="Hornburger P."/>
            <person name="Mueller R.-W."/>
            <person name="Bruemmer F."/>
            <person name="Labrenz M."/>
            <person name="Spormann A.M."/>
            <person name="Op den Camp H."/>
            <person name="Overmann J."/>
            <person name="Amann R."/>
            <person name="Jetten M.S.M."/>
            <person name="Mascher T."/>
            <person name="Medema M.H."/>
            <person name="Devos D.P."/>
            <person name="Kaster A.-K."/>
            <person name="Ovreas L."/>
            <person name="Rohde M."/>
            <person name="Galperin M.Y."/>
            <person name="Jogler C."/>
        </authorList>
    </citation>
    <scope>NUCLEOTIDE SEQUENCE [LARGE SCALE GENOMIC DNA]</scope>
    <source>
        <strain evidence="7 8">FF011L</strain>
    </source>
</reference>
<keyword evidence="7" id="KW-0966">Cell projection</keyword>
<evidence type="ECO:0000256" key="3">
    <source>
        <dbReference type="ARBA" id="ARBA00023143"/>
    </source>
</evidence>
<gene>
    <name evidence="4" type="primary">fliE</name>
    <name evidence="7" type="ORF">FF011L_42590</name>
</gene>
<dbReference type="PANTHER" id="PTHR34653:SF1">
    <property type="entry name" value="FLAGELLAR HOOK-BASAL BODY COMPLEX PROTEIN FLIE"/>
    <property type="match status" value="1"/>
</dbReference>
<keyword evidence="7" id="KW-0282">Flagellum</keyword>
<feature type="compositionally biased region" description="Polar residues" evidence="6">
    <location>
        <begin position="1"/>
        <end position="10"/>
    </location>
</feature>
<dbReference type="PANTHER" id="PTHR34653">
    <property type="match status" value="1"/>
</dbReference>
<organism evidence="7 8">
    <name type="scientific">Roseimaritima multifibrata</name>
    <dbReference type="NCBI Taxonomy" id="1930274"/>
    <lineage>
        <taxon>Bacteria</taxon>
        <taxon>Pseudomonadati</taxon>
        <taxon>Planctomycetota</taxon>
        <taxon>Planctomycetia</taxon>
        <taxon>Pirellulales</taxon>
        <taxon>Pirellulaceae</taxon>
        <taxon>Roseimaritima</taxon>
    </lineage>
</organism>
<evidence type="ECO:0000256" key="5">
    <source>
        <dbReference type="NCBIfam" id="TIGR00205"/>
    </source>
</evidence>
<dbReference type="NCBIfam" id="TIGR00205">
    <property type="entry name" value="fliE"/>
    <property type="match status" value="1"/>
</dbReference>
<keyword evidence="8" id="KW-1185">Reference proteome</keyword>
<dbReference type="Proteomes" id="UP000320672">
    <property type="component" value="Chromosome"/>
</dbReference>
<dbReference type="GO" id="GO:0003774">
    <property type="term" value="F:cytoskeletal motor activity"/>
    <property type="evidence" value="ECO:0007669"/>
    <property type="project" value="InterPro"/>
</dbReference>
<comment type="subcellular location">
    <subcellularLocation>
        <location evidence="1 4">Bacterial flagellum basal body</location>
    </subcellularLocation>
</comment>
<dbReference type="InterPro" id="IPR001624">
    <property type="entry name" value="FliE"/>
</dbReference>
<feature type="compositionally biased region" description="Pro residues" evidence="6">
    <location>
        <begin position="11"/>
        <end position="20"/>
    </location>
</feature>
<name>A0A517MKQ1_9BACT</name>
<evidence type="ECO:0000256" key="4">
    <source>
        <dbReference type="HAMAP-Rule" id="MF_00724"/>
    </source>
</evidence>
<dbReference type="PRINTS" id="PR01006">
    <property type="entry name" value="FLGHOOKFLIE"/>
</dbReference>
<dbReference type="HAMAP" id="MF_00724">
    <property type="entry name" value="FliE"/>
    <property type="match status" value="1"/>
</dbReference>
<evidence type="ECO:0000256" key="6">
    <source>
        <dbReference type="SAM" id="MobiDB-lite"/>
    </source>
</evidence>
<accession>A0A517MKQ1</accession>